<dbReference type="InterPro" id="IPR032466">
    <property type="entry name" value="Metal_Hydrolase"/>
</dbReference>
<dbReference type="PANTHER" id="PTHR11647:SF1">
    <property type="entry name" value="COLLAPSIN RESPONSE MEDIATOR PROTEIN"/>
    <property type="match status" value="1"/>
</dbReference>
<keyword evidence="4" id="KW-1185">Reference proteome</keyword>
<dbReference type="EMBL" id="VFPA01000002">
    <property type="protein sequence ID" value="TQM11263.1"/>
    <property type="molecule type" value="Genomic_DNA"/>
</dbReference>
<evidence type="ECO:0000256" key="1">
    <source>
        <dbReference type="SAM" id="MobiDB-lite"/>
    </source>
</evidence>
<dbReference type="InterPro" id="IPR013108">
    <property type="entry name" value="Amidohydro_3"/>
</dbReference>
<dbReference type="AlphaFoldDB" id="A0A543DPN4"/>
<feature type="region of interest" description="Disordered" evidence="1">
    <location>
        <begin position="553"/>
        <end position="574"/>
    </location>
</feature>
<organism evidence="3 4">
    <name type="scientific">Pseudonocardia kunmingensis</name>
    <dbReference type="NCBI Taxonomy" id="630975"/>
    <lineage>
        <taxon>Bacteria</taxon>
        <taxon>Bacillati</taxon>
        <taxon>Actinomycetota</taxon>
        <taxon>Actinomycetes</taxon>
        <taxon>Pseudonocardiales</taxon>
        <taxon>Pseudonocardiaceae</taxon>
        <taxon>Pseudonocardia</taxon>
    </lineage>
</organism>
<sequence length="574" mass="61908">MTTSYDLVIRRGTVADGSGGELFEADVAVRDGTVAAVGPDLAAGTEEIDATGLLVTPGYVDIHTHYDGQVTWENRLSPSSGHGVTTVVTGNCGVGFAPCRPEDQTELVELMAGVEDIPEVVMTEGLSWTWTTFPEYLDTVARRPHDIDVAAMVPHSALRVYAMGRRAIERESATEGEIARMGELMREAMAAGAIGFGTSRALQQKSVHGEPIPTVRAAEDELRGILLAMAEGGGGVFQALSDFDEFADVDGEFAMFRRLVTGSGRPLSFTLNQKHRDPDGWRRLLELTAEASAEGLPITAQVLGRPTGLLLGHDVTLSPFSRCPSYAALADLPLDARVRELRRSEVRRRVLVEAAGHNRRAWRFRFELGDPPNYEPDPTDSLEARAAREGTTPEALAYDLLLTGDGRGLLFEAFQNYADGSLQAAYEMMVHPDTVLGLGDGGAHLGLICDASYPTTMLAHWTRDRTRGPRMSIPAAVKAMTSDTARAVGLHDRGRIAPGCKADVNVIDYDRLRLHRPEVVRDLPAGGRRIVQRADGYVATLVSGTVTYRGGAPTGALPGRLVRGPRHAPSADVR</sequence>
<dbReference type="RefSeq" id="WP_142055279.1">
    <property type="nucleotide sequence ID" value="NZ_VFPA01000002.1"/>
</dbReference>
<dbReference type="InterPro" id="IPR050378">
    <property type="entry name" value="Metallo-dep_Hydrolases_sf"/>
</dbReference>
<evidence type="ECO:0000259" key="2">
    <source>
        <dbReference type="Pfam" id="PF07969"/>
    </source>
</evidence>
<name>A0A543DPN4_9PSEU</name>
<dbReference type="Pfam" id="PF07969">
    <property type="entry name" value="Amidohydro_3"/>
    <property type="match status" value="1"/>
</dbReference>
<evidence type="ECO:0000313" key="3">
    <source>
        <dbReference type="EMBL" id="TQM11263.1"/>
    </source>
</evidence>
<dbReference type="SUPFAM" id="SSF51338">
    <property type="entry name" value="Composite domain of metallo-dependent hydrolases"/>
    <property type="match status" value="1"/>
</dbReference>
<dbReference type="OrthoDB" id="9766983at2"/>
<dbReference type="InterPro" id="IPR011059">
    <property type="entry name" value="Metal-dep_hydrolase_composite"/>
</dbReference>
<dbReference type="PANTHER" id="PTHR11647">
    <property type="entry name" value="HYDRANTOINASE/DIHYDROPYRIMIDINASE FAMILY MEMBER"/>
    <property type="match status" value="1"/>
</dbReference>
<comment type="caution">
    <text evidence="3">The sequence shown here is derived from an EMBL/GenBank/DDBJ whole genome shotgun (WGS) entry which is preliminary data.</text>
</comment>
<feature type="domain" description="Amidohydrolase 3" evidence="2">
    <location>
        <begin position="46"/>
        <end position="548"/>
    </location>
</feature>
<gene>
    <name evidence="3" type="ORF">FB558_3821</name>
</gene>
<dbReference type="Gene3D" id="3.20.20.140">
    <property type="entry name" value="Metal-dependent hydrolases"/>
    <property type="match status" value="2"/>
</dbReference>
<evidence type="ECO:0000313" key="4">
    <source>
        <dbReference type="Proteomes" id="UP000315677"/>
    </source>
</evidence>
<protein>
    <submittedName>
        <fullName evidence="3">Dihydroorotase</fullName>
    </submittedName>
</protein>
<dbReference type="SUPFAM" id="SSF51556">
    <property type="entry name" value="Metallo-dependent hydrolases"/>
    <property type="match status" value="1"/>
</dbReference>
<reference evidence="3 4" key="1">
    <citation type="submission" date="2019-06" db="EMBL/GenBank/DDBJ databases">
        <title>Sequencing the genomes of 1000 actinobacteria strains.</title>
        <authorList>
            <person name="Klenk H.-P."/>
        </authorList>
    </citation>
    <scope>NUCLEOTIDE SEQUENCE [LARGE SCALE GENOMIC DNA]</scope>
    <source>
        <strain evidence="3 4">DSM 45301</strain>
    </source>
</reference>
<proteinExistence type="predicted"/>
<dbReference type="Proteomes" id="UP000315677">
    <property type="component" value="Unassembled WGS sequence"/>
</dbReference>
<dbReference type="CDD" id="cd01297">
    <property type="entry name" value="D-aminoacylase"/>
    <property type="match status" value="1"/>
</dbReference>
<dbReference type="GO" id="GO:0016812">
    <property type="term" value="F:hydrolase activity, acting on carbon-nitrogen (but not peptide) bonds, in cyclic amides"/>
    <property type="evidence" value="ECO:0007669"/>
    <property type="project" value="TreeGrafter"/>
</dbReference>
<dbReference type="GO" id="GO:0005829">
    <property type="term" value="C:cytosol"/>
    <property type="evidence" value="ECO:0007669"/>
    <property type="project" value="TreeGrafter"/>
</dbReference>
<accession>A0A543DPN4</accession>